<evidence type="ECO:0000313" key="1">
    <source>
        <dbReference type="EMBL" id="KAB2332941.1"/>
    </source>
</evidence>
<comment type="caution">
    <text evidence="1">The sequence shown here is derived from an EMBL/GenBank/DDBJ whole genome shotgun (WGS) entry which is preliminary data.</text>
</comment>
<protein>
    <submittedName>
        <fullName evidence="1">Uncharacterized protein</fullName>
    </submittedName>
</protein>
<accession>A0A7V7RM33</accession>
<dbReference type="EMBL" id="WBOT01000003">
    <property type="protein sequence ID" value="KAB2332941.1"/>
    <property type="molecule type" value="Genomic_DNA"/>
</dbReference>
<evidence type="ECO:0000313" key="2">
    <source>
        <dbReference type="Proteomes" id="UP000441354"/>
    </source>
</evidence>
<proteinExistence type="predicted"/>
<dbReference type="Proteomes" id="UP000441354">
    <property type="component" value="Unassembled WGS sequence"/>
</dbReference>
<dbReference type="AlphaFoldDB" id="A0A7V7RM33"/>
<sequence>MSEKIVDIKERYHEEIGNIKSILTCLENGRVYGYNGNKSQGDGSLEYNARKLKKEIARLLTKIEYGKPSISDEIAEAFFSENK</sequence>
<name>A0A7V7RM33_9BACI</name>
<dbReference type="OrthoDB" id="1934523at2"/>
<gene>
    <name evidence="1" type="ORF">F7732_12735</name>
</gene>
<reference evidence="1 2" key="1">
    <citation type="journal article" date="2014" name="Arch. Microbiol.">
        <title>Bacillus mesophilum sp. nov., strain IITR-54T, a novel 4-chlorobiphenyl dechlorinating bacterium.</title>
        <authorList>
            <person name="Manickam N."/>
            <person name="Singh N.K."/>
            <person name="Bajaj A."/>
            <person name="Kumar R.M."/>
            <person name="Kaur G."/>
            <person name="Kaur N."/>
            <person name="Bala M."/>
            <person name="Kumar A."/>
            <person name="Mayilraj S."/>
        </authorList>
    </citation>
    <scope>NUCLEOTIDE SEQUENCE [LARGE SCALE GENOMIC DNA]</scope>
    <source>
        <strain evidence="1 2">IITR-54</strain>
    </source>
</reference>
<organism evidence="1 2">
    <name type="scientific">Bacillus mesophilum</name>
    <dbReference type="NCBI Taxonomy" id="1071718"/>
    <lineage>
        <taxon>Bacteria</taxon>
        <taxon>Bacillati</taxon>
        <taxon>Bacillota</taxon>
        <taxon>Bacilli</taxon>
        <taxon>Bacillales</taxon>
        <taxon>Bacillaceae</taxon>
        <taxon>Bacillus</taxon>
    </lineage>
</organism>
<keyword evidence="2" id="KW-1185">Reference proteome</keyword>
<dbReference type="RefSeq" id="WP_151574387.1">
    <property type="nucleotide sequence ID" value="NZ_WBOT01000003.1"/>
</dbReference>